<reference evidence="1 2" key="2">
    <citation type="journal article" date="2022" name="Mar. Drugs">
        <title>Bioassay-Guided Fractionation Leads to the Detection of Cholic Acid Generated by the Rare Thalassomonas sp.</title>
        <authorList>
            <person name="Pheiffer F."/>
            <person name="Schneider Y.K."/>
            <person name="Hansen E.H."/>
            <person name="Andersen J.H."/>
            <person name="Isaksson J."/>
            <person name="Busche T."/>
            <person name="R C."/>
            <person name="Kalinowski J."/>
            <person name="Zyl L.V."/>
            <person name="Trindade M."/>
        </authorList>
    </citation>
    <scope>NUCLEOTIDE SEQUENCE [LARGE SCALE GENOMIC DNA]</scope>
    <source>
        <strain evidence="1 2">XOM25</strain>
    </source>
</reference>
<gene>
    <name evidence="1" type="ORF">SG34_024995</name>
</gene>
<dbReference type="KEGG" id="tvd:SG34_024995"/>
<reference evidence="1 2" key="1">
    <citation type="journal article" date="2015" name="Genome Announc.">
        <title>Draft Genome Sequences of Marine Isolates of Thalassomonas viridans and Thalassomonas actiniarum.</title>
        <authorList>
            <person name="Olonade I."/>
            <person name="van Zyl L.J."/>
            <person name="Trindade M."/>
        </authorList>
    </citation>
    <scope>NUCLEOTIDE SEQUENCE [LARGE SCALE GENOMIC DNA]</scope>
    <source>
        <strain evidence="1 2">XOM25</strain>
    </source>
</reference>
<organism evidence="1 2">
    <name type="scientific">Thalassomonas viridans</name>
    <dbReference type="NCBI Taxonomy" id="137584"/>
    <lineage>
        <taxon>Bacteria</taxon>
        <taxon>Pseudomonadati</taxon>
        <taxon>Pseudomonadota</taxon>
        <taxon>Gammaproteobacteria</taxon>
        <taxon>Alteromonadales</taxon>
        <taxon>Colwelliaceae</taxon>
        <taxon>Thalassomonas</taxon>
    </lineage>
</organism>
<protein>
    <submittedName>
        <fullName evidence="1">Uncharacterized protein</fullName>
    </submittedName>
</protein>
<accession>A0AAE9Z1K2</accession>
<proteinExistence type="predicted"/>
<name>A0AAE9Z1K2_9GAMM</name>
<evidence type="ECO:0000313" key="1">
    <source>
        <dbReference type="EMBL" id="WDE04552.1"/>
    </source>
</evidence>
<keyword evidence="2" id="KW-1185">Reference proteome</keyword>
<dbReference type="RefSeq" id="WP_044838037.1">
    <property type="nucleotide sequence ID" value="NZ_CP059733.1"/>
</dbReference>
<dbReference type="EMBL" id="CP059733">
    <property type="protein sequence ID" value="WDE04552.1"/>
    <property type="molecule type" value="Genomic_DNA"/>
</dbReference>
<evidence type="ECO:0000313" key="2">
    <source>
        <dbReference type="Proteomes" id="UP000032352"/>
    </source>
</evidence>
<dbReference type="Proteomes" id="UP000032352">
    <property type="component" value="Chromosome"/>
</dbReference>
<sequence length="387" mass="45454">MSEYQYYEFRAVEQQLTNQQKTALREISSRAQITSSSFVNEYSYGDLKAEETDLMAEYFDLGFYIANWGEVRLYIKLPRNLISEHILRQFEWDDVIEHETRNDQTIITLSMPEHEEYFGYIDDAYEHLDQLGAIREELINGDYRSLQIAWFALLSLNGTDEFEEIPLFKQGNINSDFHQLTPAQKYLADLFLVKPQWLTLMRQRAPEHANEKTKTTATQTNKENWITQLPKSEKDNLLLMLLAGKATQAQHQLQNQYKKSNRQAEPQVLQLSINELHQSYQTASEVYAREQQALAKQQARIAQKKHNDYLHDIYKNAFRYWNLATFHADKKTAGGYDEATRLFNDLHDAYHLNNNQVKFQKKFSEFIAANSNKPSLMKRLKQRGLLT</sequence>
<dbReference type="AlphaFoldDB" id="A0AAE9Z1K2"/>